<dbReference type="Gene3D" id="1.25.40.20">
    <property type="entry name" value="Ankyrin repeat-containing domain"/>
    <property type="match status" value="1"/>
</dbReference>
<dbReference type="GO" id="GO:0004842">
    <property type="term" value="F:ubiquitin-protein transferase activity"/>
    <property type="evidence" value="ECO:0007669"/>
    <property type="project" value="TreeGrafter"/>
</dbReference>
<dbReference type="EMBL" id="CADEPM010000007">
    <property type="protein sequence ID" value="CAB3408407.1"/>
    <property type="molecule type" value="Genomic_DNA"/>
</dbReference>
<comment type="caution">
    <text evidence="5">The sequence shown here is derived from an EMBL/GenBank/DDBJ whole genome shotgun (WGS) entry which is preliminary data.</text>
</comment>
<dbReference type="GO" id="GO:0085020">
    <property type="term" value="P:protein K6-linked ubiquitination"/>
    <property type="evidence" value="ECO:0007669"/>
    <property type="project" value="TreeGrafter"/>
</dbReference>
<dbReference type="GO" id="GO:0031436">
    <property type="term" value="C:BRCA1-BARD1 complex"/>
    <property type="evidence" value="ECO:0007669"/>
    <property type="project" value="TreeGrafter"/>
</dbReference>
<evidence type="ECO:0000313" key="6">
    <source>
        <dbReference type="Proteomes" id="UP000494206"/>
    </source>
</evidence>
<dbReference type="GO" id="GO:0070531">
    <property type="term" value="C:BRCA1-A complex"/>
    <property type="evidence" value="ECO:0007669"/>
    <property type="project" value="TreeGrafter"/>
</dbReference>
<reference evidence="5 6" key="1">
    <citation type="submission" date="2020-04" db="EMBL/GenBank/DDBJ databases">
        <authorList>
            <person name="Laetsch R D."/>
            <person name="Stevens L."/>
            <person name="Kumar S."/>
            <person name="Blaxter L. M."/>
        </authorList>
    </citation>
    <scope>NUCLEOTIDE SEQUENCE [LARGE SCALE GENOMIC DNA]</scope>
</reference>
<dbReference type="InterPro" id="IPR036770">
    <property type="entry name" value="Ankyrin_rpt-contain_sf"/>
</dbReference>
<gene>
    <name evidence="5" type="ORF">CBOVIS_LOCUS10191</name>
</gene>
<evidence type="ECO:0000256" key="1">
    <source>
        <dbReference type="ARBA" id="ARBA00022737"/>
    </source>
</evidence>
<accession>A0A8S1F8Z1</accession>
<dbReference type="PANTHER" id="PTHR24171">
    <property type="entry name" value="ANKYRIN REPEAT DOMAIN-CONTAINING PROTEIN 39-RELATED"/>
    <property type="match status" value="1"/>
</dbReference>
<dbReference type="Proteomes" id="UP000494206">
    <property type="component" value="Unassembled WGS sequence"/>
</dbReference>
<feature type="repeat" description="ANK" evidence="3">
    <location>
        <begin position="81"/>
        <end position="113"/>
    </location>
</feature>
<dbReference type="AlphaFoldDB" id="A0A8S1F8Z1"/>
<name>A0A8S1F8Z1_9PELO</name>
<keyword evidence="6" id="KW-1185">Reference proteome</keyword>
<dbReference type="InterPro" id="IPR002110">
    <property type="entry name" value="Ankyrin_rpt"/>
</dbReference>
<evidence type="ECO:0000313" key="5">
    <source>
        <dbReference type="EMBL" id="CAB3408407.1"/>
    </source>
</evidence>
<keyword evidence="2 3" id="KW-0040">ANK repeat</keyword>
<protein>
    <submittedName>
        <fullName evidence="5">Uncharacterized protein</fullName>
    </submittedName>
</protein>
<dbReference type="SUPFAM" id="SSF48403">
    <property type="entry name" value="Ankyrin repeat"/>
    <property type="match status" value="1"/>
</dbReference>
<keyword evidence="1" id="KW-0677">Repeat</keyword>
<organism evidence="5 6">
    <name type="scientific">Caenorhabditis bovis</name>
    <dbReference type="NCBI Taxonomy" id="2654633"/>
    <lineage>
        <taxon>Eukaryota</taxon>
        <taxon>Metazoa</taxon>
        <taxon>Ecdysozoa</taxon>
        <taxon>Nematoda</taxon>
        <taxon>Chromadorea</taxon>
        <taxon>Rhabditida</taxon>
        <taxon>Rhabditina</taxon>
        <taxon>Rhabditomorpha</taxon>
        <taxon>Rhabditoidea</taxon>
        <taxon>Rhabditidae</taxon>
        <taxon>Peloderinae</taxon>
        <taxon>Caenorhabditis</taxon>
    </lineage>
</organism>
<proteinExistence type="predicted"/>
<dbReference type="Pfam" id="PF12796">
    <property type="entry name" value="Ank_2"/>
    <property type="match status" value="1"/>
</dbReference>
<evidence type="ECO:0000256" key="2">
    <source>
        <dbReference type="ARBA" id="ARBA00023043"/>
    </source>
</evidence>
<evidence type="ECO:0000256" key="3">
    <source>
        <dbReference type="PROSITE-ProRule" id="PRU00023"/>
    </source>
</evidence>
<dbReference type="OrthoDB" id="71307at2759"/>
<evidence type="ECO:0000256" key="4">
    <source>
        <dbReference type="SAM" id="MobiDB-lite"/>
    </source>
</evidence>
<feature type="region of interest" description="Disordered" evidence="4">
    <location>
        <begin position="162"/>
        <end position="206"/>
    </location>
</feature>
<dbReference type="SMART" id="SM00248">
    <property type="entry name" value="ANK"/>
    <property type="match status" value="2"/>
</dbReference>
<sequence length="229" mass="25553">MGAARAAADGAASSNFEYATDDDEAARCVLHGSRLTLFGESKEFYKTTGICWMRAIRNGDVATVMKIIEEKAEIVHYAPLHGPEALHIATARNDRSIVMLLVAKGADIDVRDTCGYTCLQRAMLNANKSFGHFLISQGANVDLIDPDGLTIRDYEAWDHEMDRSKQSHLRQKTNSVAESPSSSIRTTRQMRPNSTPDATASEHTEWKRDNLRSSWKSFFEKKQKSVLLT</sequence>
<dbReference type="PROSITE" id="PS50297">
    <property type="entry name" value="ANK_REP_REGION"/>
    <property type="match status" value="1"/>
</dbReference>
<dbReference type="PROSITE" id="PS50088">
    <property type="entry name" value="ANK_REPEAT"/>
    <property type="match status" value="1"/>
</dbReference>
<dbReference type="PANTHER" id="PTHR24171:SF8">
    <property type="entry name" value="BRCA1-ASSOCIATED RING DOMAIN PROTEIN 1"/>
    <property type="match status" value="1"/>
</dbReference>
<feature type="compositionally biased region" description="Polar residues" evidence="4">
    <location>
        <begin position="172"/>
        <end position="198"/>
    </location>
</feature>